<dbReference type="PROSITE" id="PS50878">
    <property type="entry name" value="RT_POL"/>
    <property type="match status" value="1"/>
</dbReference>
<dbReference type="Gene3D" id="3.30.70.270">
    <property type="match status" value="2"/>
</dbReference>
<evidence type="ECO:0000256" key="9">
    <source>
        <dbReference type="ARBA" id="ARBA00022842"/>
    </source>
</evidence>
<dbReference type="InterPro" id="IPR036397">
    <property type="entry name" value="RNaseH_sf"/>
</dbReference>
<evidence type="ECO:0000256" key="1">
    <source>
        <dbReference type="ARBA" id="ARBA00022670"/>
    </source>
</evidence>
<evidence type="ECO:0000313" key="20">
    <source>
        <dbReference type="EMBL" id="KAL0303885.1"/>
    </source>
</evidence>
<dbReference type="Pfam" id="PF17919">
    <property type="entry name" value="RT_RNaseH_2"/>
    <property type="match status" value="1"/>
</dbReference>
<dbReference type="Gene3D" id="3.30.420.10">
    <property type="entry name" value="Ribonuclease H-like superfamily/Ribonuclease H"/>
    <property type="match status" value="1"/>
</dbReference>
<comment type="caution">
    <text evidence="20">The sequence shown here is derived from an EMBL/GenBank/DDBJ whole genome shotgun (WGS) entry which is preliminary data.</text>
</comment>
<keyword evidence="1" id="KW-0645">Protease</keyword>
<reference evidence="20" key="2">
    <citation type="journal article" date="2024" name="Plant">
        <title>Genomic evolution and insights into agronomic trait innovations of Sesamum species.</title>
        <authorList>
            <person name="Miao H."/>
            <person name="Wang L."/>
            <person name="Qu L."/>
            <person name="Liu H."/>
            <person name="Sun Y."/>
            <person name="Le M."/>
            <person name="Wang Q."/>
            <person name="Wei S."/>
            <person name="Zheng Y."/>
            <person name="Lin W."/>
            <person name="Duan Y."/>
            <person name="Cao H."/>
            <person name="Xiong S."/>
            <person name="Wang X."/>
            <person name="Wei L."/>
            <person name="Li C."/>
            <person name="Ma Q."/>
            <person name="Ju M."/>
            <person name="Zhao R."/>
            <person name="Li G."/>
            <person name="Mu C."/>
            <person name="Tian Q."/>
            <person name="Mei H."/>
            <person name="Zhang T."/>
            <person name="Gao T."/>
            <person name="Zhang H."/>
        </authorList>
    </citation>
    <scope>NUCLEOTIDE SEQUENCE</scope>
    <source>
        <strain evidence="20">G02</strain>
    </source>
</reference>
<dbReference type="InterPro" id="IPR021109">
    <property type="entry name" value="Peptidase_aspartic_dom_sf"/>
</dbReference>
<keyword evidence="14" id="KW-0238">DNA-binding</keyword>
<dbReference type="GO" id="GO:0015074">
    <property type="term" value="P:DNA integration"/>
    <property type="evidence" value="ECO:0007669"/>
    <property type="project" value="UniProtKB-KW"/>
</dbReference>
<dbReference type="Gene3D" id="2.40.70.10">
    <property type="entry name" value="Acid Proteases"/>
    <property type="match status" value="1"/>
</dbReference>
<dbReference type="Gene3D" id="3.10.10.10">
    <property type="entry name" value="HIV Type 1 Reverse Transcriptase, subunit A, domain 1"/>
    <property type="match status" value="1"/>
</dbReference>
<dbReference type="PANTHER" id="PTHR37984">
    <property type="entry name" value="PROTEIN CBG26694"/>
    <property type="match status" value="1"/>
</dbReference>
<evidence type="ECO:0000259" key="18">
    <source>
        <dbReference type="PROSITE" id="PS50878"/>
    </source>
</evidence>
<dbReference type="GO" id="GO:0004190">
    <property type="term" value="F:aspartic-type endopeptidase activity"/>
    <property type="evidence" value="ECO:0007669"/>
    <property type="project" value="UniProtKB-KW"/>
</dbReference>
<keyword evidence="11" id="KW-0229">DNA integration</keyword>
<sequence length="1432" mass="159530">MPPKQALEDAIAALSEKLTDISTSWELRHESLAAVLSDLQLQLAARPPPPPPSFSAGPSALQPPPSSSPQSAASSLFPLLKPPKLHMPAFDGSAPLDWLFQAEQYFAFYQIPPYQRLPMISFFIKGEALSWFKWMSSNHQLSSWEAFVRALELRFGPSSFENHQAALFKLRQRGSRELAVLQPSSISQAVGLAKLVEAKLLDARPIRAVPPLVLPRAPPLLPAPRPGPSLPIRRLSPSEMQDRRARGLCFNCDDKFRPGHVCKTKQFLLLLAEDSAPPEPPDSVAFLSEPHADPPPAPARFLSEEPTADNVHFQLSSAAVSGSNCPRTLCLRGTIHELSVSVLIDSGSSHNIIQPRVAEFLGLTVSPLTSFSVLVGNEAALQCSGVCLTVPLLLQSHRFVVSLFVIPIYGADVVLGVQWLRTLGSFVSDFSIPSMQFYLNDEFITLSGDPSSTPQYASFSQLRRFITTNSVQSCCLLSIQPATLTPISSAIYPDQYPPDLHALLSRFESIFSIPKGLPPHRSLDHHIHLLPNQPPVNIKPYRYPHFQKDIMAALIADMLDQGIIQPSTSPFSSPVLLVKKKDGTWRFCADYRGLNAITVRDRFPIPTVDELLDELHGAAVFSKIDLRAGYHQIRVSPEDVYKTAFRTIDGHFEFLVMPFGLTNAPSTFQAIMNDIFRPLLRRFVLVFFDDILVYSSTWSSHLCHLAQVLQLLQEHNFFAKLSKCIFGATAVDYLGHVISASGVIADPAKLRTLTDWPTPSSFTTLWAFLGLTGYYRKFVRHYASIATPLTDLLKQSVFCWTDAADAAFANLKRAMVSLPVLRLPDFALPFDVTTDASGSAIGAVLSQQQQPIAFFSKKLSDRMQAASAYDREMYAISEAVRKWRQYLLGRKFHIYTDQRSLWELLFQTIQTPAQQKWLTKLLGYDFEIRYTPGRDNRVADALSRWPEPTALLLSAVTSAMPSIIEHLRAYYLQEPDGQKLVQHLLAQPHAQLTYSASTSLVMCKDIIFIPQSRGWRQALLTEFYDTAIGGHSGVRAKAARLSASFYWPGLLADVKAYVKRCAICQHNKYSTQKPLGTLQPLPVPRGVWEDLSMDFITHLPASAGRTVIWVVVDRLSKYAHFVSLPTKFTAVILAKVFFQSIYRLHGLPRTIVSDRDLLFLSGFWKELFRLSGTTLAFSTAYHPQSDGQTEVLNRVLETYLRCFVSDEPSKWSQVLHLAEYWYNTSFHTSIGMSPFTALYGRPPPAVHHYVSEDTAIAAVGDLVKNHRHILTLIGPVAFELELPAGARIHPVFHVSLLKPYHGPLPESIGQLPIDILTDGGGRQPLRILGRRDTDQLGGTQVLVQWEGQDPSDASWVSLAEFVSAHPAFDLEDKVPFDGGSNVRAQGMMDPTKDRTEPSGSPEDTGLITDPTPAELRRSNRQPRRPIHLQDYL</sequence>
<dbReference type="SUPFAM" id="SSF53098">
    <property type="entry name" value="Ribonuclease H-like"/>
    <property type="match status" value="1"/>
</dbReference>
<proteinExistence type="predicted"/>
<dbReference type="PROSITE" id="PS50994">
    <property type="entry name" value="INTEGRASE"/>
    <property type="match status" value="1"/>
</dbReference>
<keyword evidence="15" id="KW-0233">DNA recombination</keyword>
<evidence type="ECO:0000256" key="6">
    <source>
        <dbReference type="ARBA" id="ARBA00022750"/>
    </source>
</evidence>
<feature type="region of interest" description="Disordered" evidence="17">
    <location>
        <begin position="1372"/>
        <end position="1432"/>
    </location>
</feature>
<reference evidence="20" key="1">
    <citation type="submission" date="2020-06" db="EMBL/GenBank/DDBJ databases">
        <authorList>
            <person name="Li T."/>
            <person name="Hu X."/>
            <person name="Zhang T."/>
            <person name="Song X."/>
            <person name="Zhang H."/>
            <person name="Dai N."/>
            <person name="Sheng W."/>
            <person name="Hou X."/>
            <person name="Wei L."/>
        </authorList>
    </citation>
    <scope>NUCLEOTIDE SEQUENCE</scope>
    <source>
        <strain evidence="20">G02</strain>
        <tissue evidence="20">Leaf</tissue>
    </source>
</reference>
<dbReference type="GO" id="GO:0006508">
    <property type="term" value="P:proteolysis"/>
    <property type="evidence" value="ECO:0007669"/>
    <property type="project" value="UniProtKB-KW"/>
</dbReference>
<dbReference type="Pfam" id="PF00078">
    <property type="entry name" value="RVT_1"/>
    <property type="match status" value="1"/>
</dbReference>
<dbReference type="GO" id="GO:0003964">
    <property type="term" value="F:RNA-directed DNA polymerase activity"/>
    <property type="evidence" value="ECO:0007669"/>
    <property type="project" value="UniProtKB-KW"/>
</dbReference>
<keyword evidence="3" id="KW-0548">Nucleotidyltransferase</keyword>
<evidence type="ECO:0000256" key="8">
    <source>
        <dbReference type="ARBA" id="ARBA00022801"/>
    </source>
</evidence>
<feature type="domain" description="Reverse transcriptase" evidence="18">
    <location>
        <begin position="559"/>
        <end position="738"/>
    </location>
</feature>
<dbReference type="GO" id="GO:0003723">
    <property type="term" value="F:RNA binding"/>
    <property type="evidence" value="ECO:0007669"/>
    <property type="project" value="UniProtKB-KW"/>
</dbReference>
<keyword evidence="9" id="KW-0460">Magnesium</keyword>
<dbReference type="InterPro" id="IPR001969">
    <property type="entry name" value="Aspartic_peptidase_AS"/>
</dbReference>
<evidence type="ECO:0000256" key="7">
    <source>
        <dbReference type="ARBA" id="ARBA00022759"/>
    </source>
</evidence>
<dbReference type="GO" id="GO:0003677">
    <property type="term" value="F:DNA binding"/>
    <property type="evidence" value="ECO:0007669"/>
    <property type="project" value="UniProtKB-KW"/>
</dbReference>
<gene>
    <name evidence="20" type="ORF">Sradi_6256600</name>
</gene>
<dbReference type="GO" id="GO:0004519">
    <property type="term" value="F:endonuclease activity"/>
    <property type="evidence" value="ECO:0007669"/>
    <property type="project" value="UniProtKB-KW"/>
</dbReference>
<dbReference type="SUPFAM" id="SSF56672">
    <property type="entry name" value="DNA/RNA polymerases"/>
    <property type="match status" value="1"/>
</dbReference>
<dbReference type="InterPro" id="IPR043502">
    <property type="entry name" value="DNA/RNA_pol_sf"/>
</dbReference>
<evidence type="ECO:0000256" key="10">
    <source>
        <dbReference type="ARBA" id="ARBA00022884"/>
    </source>
</evidence>
<dbReference type="InterPro" id="IPR001584">
    <property type="entry name" value="Integrase_cat-core"/>
</dbReference>
<dbReference type="InterPro" id="IPR050951">
    <property type="entry name" value="Retrovirus_Pol_polyprotein"/>
</dbReference>
<keyword evidence="2" id="KW-0808">Transferase</keyword>
<accession>A0AAW2KAS3</accession>
<dbReference type="InterPro" id="IPR056924">
    <property type="entry name" value="SH3_Tf2-1"/>
</dbReference>
<dbReference type="Pfam" id="PF17921">
    <property type="entry name" value="Integrase_H2C2"/>
    <property type="match status" value="1"/>
</dbReference>
<keyword evidence="16" id="KW-0511">Multifunctional enzyme</keyword>
<protein>
    <submittedName>
        <fullName evidence="20">Retrovirus-related Pol polyprotein from transposon.6</fullName>
    </submittedName>
</protein>
<dbReference type="SUPFAM" id="SSF50630">
    <property type="entry name" value="Acid proteases"/>
    <property type="match status" value="1"/>
</dbReference>
<dbReference type="InterPro" id="IPR041588">
    <property type="entry name" value="Integrase_H2C2"/>
</dbReference>
<keyword evidence="8" id="KW-0378">Hydrolase</keyword>
<dbReference type="InterPro" id="IPR043128">
    <property type="entry name" value="Rev_trsase/Diguanyl_cyclase"/>
</dbReference>
<evidence type="ECO:0000256" key="4">
    <source>
        <dbReference type="ARBA" id="ARBA00022722"/>
    </source>
</evidence>
<dbReference type="CDD" id="cd09274">
    <property type="entry name" value="RNase_HI_RT_Ty3"/>
    <property type="match status" value="1"/>
</dbReference>
<keyword evidence="6" id="KW-0064">Aspartyl protease</keyword>
<dbReference type="PANTHER" id="PTHR37984:SF5">
    <property type="entry name" value="PROTEIN NYNRIN-LIKE"/>
    <property type="match status" value="1"/>
</dbReference>
<evidence type="ECO:0000256" key="11">
    <source>
        <dbReference type="ARBA" id="ARBA00022908"/>
    </source>
</evidence>
<dbReference type="InterPro" id="IPR016197">
    <property type="entry name" value="Chromo-like_dom_sf"/>
</dbReference>
<dbReference type="FunFam" id="3.10.10.10:FF:000007">
    <property type="entry name" value="Retrovirus-related Pol polyprotein from transposon 17.6-like Protein"/>
    <property type="match status" value="1"/>
</dbReference>
<dbReference type="EMBL" id="JACGWJ010000029">
    <property type="protein sequence ID" value="KAL0303885.1"/>
    <property type="molecule type" value="Genomic_DNA"/>
</dbReference>
<feature type="region of interest" description="Disordered" evidence="17">
    <location>
        <begin position="43"/>
        <end position="73"/>
    </location>
</feature>
<dbReference type="GO" id="GO:0006310">
    <property type="term" value="P:DNA recombination"/>
    <property type="evidence" value="ECO:0007669"/>
    <property type="project" value="UniProtKB-KW"/>
</dbReference>
<evidence type="ECO:0000256" key="12">
    <source>
        <dbReference type="ARBA" id="ARBA00022918"/>
    </source>
</evidence>
<dbReference type="GO" id="GO:0046872">
    <property type="term" value="F:metal ion binding"/>
    <property type="evidence" value="ECO:0007669"/>
    <property type="project" value="UniProtKB-KW"/>
</dbReference>
<evidence type="ECO:0000256" key="17">
    <source>
        <dbReference type="SAM" id="MobiDB-lite"/>
    </source>
</evidence>
<dbReference type="FunFam" id="3.30.70.270:FF:000020">
    <property type="entry name" value="Transposon Tf2-6 polyprotein-like Protein"/>
    <property type="match status" value="1"/>
</dbReference>
<dbReference type="SUPFAM" id="SSF54160">
    <property type="entry name" value="Chromo domain-like"/>
    <property type="match status" value="1"/>
</dbReference>
<dbReference type="InterPro" id="IPR000477">
    <property type="entry name" value="RT_dom"/>
</dbReference>
<name>A0AAW2KAS3_SESRA</name>
<organism evidence="20">
    <name type="scientific">Sesamum radiatum</name>
    <name type="common">Black benniseed</name>
    <dbReference type="NCBI Taxonomy" id="300843"/>
    <lineage>
        <taxon>Eukaryota</taxon>
        <taxon>Viridiplantae</taxon>
        <taxon>Streptophyta</taxon>
        <taxon>Embryophyta</taxon>
        <taxon>Tracheophyta</taxon>
        <taxon>Spermatophyta</taxon>
        <taxon>Magnoliopsida</taxon>
        <taxon>eudicotyledons</taxon>
        <taxon>Gunneridae</taxon>
        <taxon>Pentapetalae</taxon>
        <taxon>asterids</taxon>
        <taxon>lamiids</taxon>
        <taxon>Lamiales</taxon>
        <taxon>Pedaliaceae</taxon>
        <taxon>Sesamum</taxon>
    </lineage>
</organism>
<evidence type="ECO:0000256" key="14">
    <source>
        <dbReference type="ARBA" id="ARBA00023125"/>
    </source>
</evidence>
<dbReference type="GO" id="GO:0003887">
    <property type="term" value="F:DNA-directed DNA polymerase activity"/>
    <property type="evidence" value="ECO:0007669"/>
    <property type="project" value="UniProtKB-KW"/>
</dbReference>
<evidence type="ECO:0000256" key="5">
    <source>
        <dbReference type="ARBA" id="ARBA00022723"/>
    </source>
</evidence>
<keyword evidence="5" id="KW-0479">Metal-binding</keyword>
<dbReference type="PROSITE" id="PS00141">
    <property type="entry name" value="ASP_PROTEASE"/>
    <property type="match status" value="1"/>
</dbReference>
<evidence type="ECO:0000256" key="3">
    <source>
        <dbReference type="ARBA" id="ARBA00022695"/>
    </source>
</evidence>
<dbReference type="Pfam" id="PF24626">
    <property type="entry name" value="SH3_Tf2-1"/>
    <property type="match status" value="1"/>
</dbReference>
<evidence type="ECO:0000256" key="13">
    <source>
        <dbReference type="ARBA" id="ARBA00022932"/>
    </source>
</evidence>
<keyword evidence="12" id="KW-0695">RNA-directed DNA polymerase</keyword>
<evidence type="ECO:0000259" key="19">
    <source>
        <dbReference type="PROSITE" id="PS50994"/>
    </source>
</evidence>
<keyword evidence="10" id="KW-0694">RNA-binding</keyword>
<keyword evidence="4" id="KW-0540">Nuclease</keyword>
<keyword evidence="7" id="KW-0255">Endonuclease</keyword>
<dbReference type="CDD" id="cd01647">
    <property type="entry name" value="RT_LTR"/>
    <property type="match status" value="1"/>
</dbReference>
<evidence type="ECO:0000256" key="16">
    <source>
        <dbReference type="ARBA" id="ARBA00023268"/>
    </source>
</evidence>
<dbReference type="Gene3D" id="1.10.340.70">
    <property type="match status" value="1"/>
</dbReference>
<dbReference type="CDD" id="cd00303">
    <property type="entry name" value="retropepsin_like"/>
    <property type="match status" value="1"/>
</dbReference>
<dbReference type="InterPro" id="IPR012337">
    <property type="entry name" value="RNaseH-like_sf"/>
</dbReference>
<evidence type="ECO:0000256" key="15">
    <source>
        <dbReference type="ARBA" id="ARBA00023172"/>
    </source>
</evidence>
<dbReference type="Pfam" id="PF08284">
    <property type="entry name" value="RVP_2"/>
    <property type="match status" value="1"/>
</dbReference>
<evidence type="ECO:0000256" key="2">
    <source>
        <dbReference type="ARBA" id="ARBA00022679"/>
    </source>
</evidence>
<keyword evidence="13" id="KW-0239">DNA-directed DNA polymerase</keyword>
<feature type="domain" description="Integrase catalytic" evidence="19">
    <location>
        <begin position="1078"/>
        <end position="1242"/>
    </location>
</feature>
<dbReference type="InterPro" id="IPR041577">
    <property type="entry name" value="RT_RNaseH_2"/>
</dbReference>